<organism evidence="2 3">
    <name type="scientific">Theileria equi strain WA</name>
    <dbReference type="NCBI Taxonomy" id="1537102"/>
    <lineage>
        <taxon>Eukaryota</taxon>
        <taxon>Sar</taxon>
        <taxon>Alveolata</taxon>
        <taxon>Apicomplexa</taxon>
        <taxon>Aconoidasida</taxon>
        <taxon>Piroplasmida</taxon>
        <taxon>Theileriidae</taxon>
        <taxon>Theileria</taxon>
    </lineage>
</organism>
<dbReference type="EMBL" id="ACOU01000007">
    <property type="protein sequence ID" value="EKX72269.1"/>
    <property type="molecule type" value="Genomic_DNA"/>
</dbReference>
<evidence type="ECO:0000313" key="3">
    <source>
        <dbReference type="Proteomes" id="UP000031512"/>
    </source>
</evidence>
<reference evidence="2 3" key="1">
    <citation type="journal article" date="2012" name="BMC Genomics">
        <title>Comparative genomic analysis and phylogenetic position of Theileria equi.</title>
        <authorList>
            <person name="Kappmeyer L.S."/>
            <person name="Thiagarajan M."/>
            <person name="Herndon D.R."/>
            <person name="Ramsay J.D."/>
            <person name="Caler E."/>
            <person name="Djikeng A."/>
            <person name="Gillespie J.J."/>
            <person name="Lau A.O."/>
            <person name="Roalson E.H."/>
            <person name="Silva J.C."/>
            <person name="Silva M.G."/>
            <person name="Suarez C.E."/>
            <person name="Ueti M.W."/>
            <person name="Nene V.M."/>
            <person name="Mealey R.H."/>
            <person name="Knowles D.P."/>
            <person name="Brayton K.A."/>
        </authorList>
    </citation>
    <scope>NUCLEOTIDE SEQUENCE [LARGE SCALE GENOMIC DNA]</scope>
    <source>
        <strain evidence="2 3">WA</strain>
    </source>
</reference>
<dbReference type="GeneID" id="15805004"/>
<name>L1LAK2_THEEQ</name>
<feature type="chain" id="PRO_5003952323" evidence="1">
    <location>
        <begin position="23"/>
        <end position="269"/>
    </location>
</feature>
<dbReference type="AlphaFoldDB" id="L1LAK2"/>
<evidence type="ECO:0000256" key="1">
    <source>
        <dbReference type="SAM" id="SignalP"/>
    </source>
</evidence>
<dbReference type="Proteomes" id="UP000031512">
    <property type="component" value="Unassembled WGS sequence"/>
</dbReference>
<keyword evidence="3" id="KW-1185">Reference proteome</keyword>
<dbReference type="VEuPathDB" id="PiroplasmaDB:BEWA_047340"/>
<comment type="caution">
    <text evidence="2">The sequence shown here is derived from an EMBL/GenBank/DDBJ whole genome shotgun (WGS) entry which is preliminary data.</text>
</comment>
<evidence type="ECO:0000313" key="2">
    <source>
        <dbReference type="EMBL" id="EKX72269.1"/>
    </source>
</evidence>
<proteinExistence type="predicted"/>
<feature type="signal peptide" evidence="1">
    <location>
        <begin position="1"/>
        <end position="22"/>
    </location>
</feature>
<dbReference type="KEGG" id="beq:BEWA_047340"/>
<sequence>MNAVLRVPLLLTILLSTRTIIANPGDEERRDNNNEERRDKNGMILIDLDVSGDIPDKIKVIKSRTLFHLNRYRVAPEYKTHYRIGAISDNGMRVLDENHQNLPQYSNIMERQVSLFRDRYGTNVVRVTDTFKIENSKVIKNMLEFINKPGKSFYALLVRYHIDIDLLDPGTLDKLNVHKIEGSGFTVFQLRKNMLTHAYIGVVKYGGQIVHEALSNDVIEREVTLDNSPESHAILVRSTMRDGSSSYSKYLVVEDGNGGRIVHEETKTF</sequence>
<accession>L1LAK2</accession>
<keyword evidence="1" id="KW-0732">Signal</keyword>
<protein>
    <submittedName>
        <fullName evidence="2">Signal peptide containing protein</fullName>
    </submittedName>
</protein>
<gene>
    <name evidence="2" type="ORF">BEWA_047340</name>
</gene>
<dbReference type="RefSeq" id="XP_004831721.1">
    <property type="nucleotide sequence ID" value="XM_004831664.1"/>
</dbReference>